<comment type="subcellular location">
    <subcellularLocation>
        <location evidence="1">Nucleus</location>
    </subcellularLocation>
</comment>
<evidence type="ECO:0000313" key="11">
    <source>
        <dbReference type="Proteomes" id="UP001055439"/>
    </source>
</evidence>
<evidence type="ECO:0000256" key="7">
    <source>
        <dbReference type="SAM" id="MobiDB-lite"/>
    </source>
</evidence>
<proteinExistence type="predicted"/>
<dbReference type="Pfam" id="PF00249">
    <property type="entry name" value="Myb_DNA-binding"/>
    <property type="match status" value="1"/>
</dbReference>
<dbReference type="PROSITE" id="PS50090">
    <property type="entry name" value="MYB_LIKE"/>
    <property type="match status" value="3"/>
</dbReference>
<feature type="domain" description="HTH myb-type" evidence="9">
    <location>
        <begin position="260"/>
        <end position="298"/>
    </location>
</feature>
<feature type="compositionally biased region" description="Basic and acidic residues" evidence="7">
    <location>
        <begin position="199"/>
        <end position="208"/>
    </location>
</feature>
<evidence type="ECO:0000256" key="1">
    <source>
        <dbReference type="ARBA" id="ARBA00004123"/>
    </source>
</evidence>
<keyword evidence="6" id="KW-0539">Nucleus</keyword>
<evidence type="ECO:0000313" key="10">
    <source>
        <dbReference type="EMBL" id="URE48797.1"/>
    </source>
</evidence>
<dbReference type="Gene3D" id="3.30.740.10">
    <property type="entry name" value="Protein Inhibitor Of Neuronal Nitric Oxide Synthase"/>
    <property type="match status" value="1"/>
</dbReference>
<dbReference type="PANTHER" id="PTHR45614">
    <property type="entry name" value="MYB PROTEIN-RELATED"/>
    <property type="match status" value="1"/>
</dbReference>
<keyword evidence="5" id="KW-0804">Transcription</keyword>
<evidence type="ECO:0000256" key="5">
    <source>
        <dbReference type="ARBA" id="ARBA00023163"/>
    </source>
</evidence>
<sequence length="1284" mass="141093">MLEGRAMIQDTDMPVKMQLQAMSCAYEALDLFDVLDCKGIAAHIKKEFDVRYGPGWQCVVGSKFGCFFTHRKGTFIYFCLERINFLIFKGPFAMKLGVVVSLEPRLIVGVGPAGTLSPCPLPKKVGETVGRTLFLGNNHEPVANQPIDRQYPSWALDDGLQVVPESVLINLGLEHKSSLVIRRITGPTRRSTKGQWTAEEERGKEDGVQHAGCGAGRGQQRALRLQAALAALVRRCWRRRGERLQIAARAARRAVRNSHDAILYRAVQSFKGKHWKKIAECFPDRTDVQCLHRWQKVLNPELVKGPWSKEEDEIIIDMVKKFGPKKWSAIAQALPGRIGKQCRERWHNHLNPAINKEPWTQEEEIALIHAHQIYGNKWAELTKFLPGRTDNAIKNHWNSSVKKKINLYLASGLLSEFQGLPHTKSSAQVFDRQKSNANGLKDMLEVEDSTECSQTSTANVGCSQSDENEKLAIAASVDDDMKLDGDISRKDILDSHLSKCMNDYYAYMEDFACAVPEEQSKVSASANLLLTEEISEKIAEQASKYDLPNNSTVEVSQKPSGLTEASECHSVCRANKENGSVSCPTFSDVKFPNFVSDNDSAYEKQSDLLVCETGCFSNNLSGLDVLQGGIQECPIEFDDSSFGNLDYYSGTICQNSFSSEACKSLTSCPNPVSSSGMLGISYGDNLVAVLPPYSCGSDGRLYTNSILETRDISVEAHDSDVIICSYDGIAYSSCSSLCPSDGSKSKFFLPEDKRQEIGAPNQTNTAMMVSATPNTNHKAMSSDENLSVQSTDLSDSGALFYEPPRFPSLEIPFISCDLISSGDPQQAYSPLGIRQLMMSSVNCSKPYSLWDSPSHDESPDAHLKGAAKSFMYTPSILKKRQREMSSPIPEQRTDKKPGKDMARVSLCASPVNDAENSFMVNVNDEVIFNEIPPGYTEAGFSNPSDKQHKVPVLWDEDKENLCQSSGYATAGDVMEAKTPAISYGKMASFTLDASAASKVDTGASKWRPPRILIECNANNKVFFSPCGTRYPTNGSLNVGAKSLKVHTLRSSENASNFGQLDDCAESLFDVSALFSPRVSENKDSHCVSIISEKSDPSAHPSPFPVEKCSSTVDDDIRHLNIFVDTPGTKRGIESPSAWKSPWFVNSLLPVHGIGTDTAFEDMGYLMSPGDQSYDAIGLMRQLSEHTAAAAVAEAQEVLTSGSPVRTCNEPQSDNKKFSDENADPDDKELGNHHMPSKIMTEARVLDFSGCGTPVNKRSENVKAGNTETPISLSSQSSYLMKVCR</sequence>
<dbReference type="PANTHER" id="PTHR45614:SF266">
    <property type="entry name" value="TRANSCRIPTION FACTOR MYB3R-4"/>
    <property type="match status" value="1"/>
</dbReference>
<protein>
    <submittedName>
        <fullName evidence="10">Uncharacterized protein</fullName>
    </submittedName>
</protein>
<evidence type="ECO:0000259" key="8">
    <source>
        <dbReference type="PROSITE" id="PS50090"/>
    </source>
</evidence>
<dbReference type="GO" id="GO:0007017">
    <property type="term" value="P:microtubule-based process"/>
    <property type="evidence" value="ECO:0007669"/>
    <property type="project" value="InterPro"/>
</dbReference>
<dbReference type="SUPFAM" id="SSF54648">
    <property type="entry name" value="DLC"/>
    <property type="match status" value="1"/>
</dbReference>
<feature type="region of interest" description="Disordered" evidence="7">
    <location>
        <begin position="190"/>
        <end position="213"/>
    </location>
</feature>
<dbReference type="InterPro" id="IPR050560">
    <property type="entry name" value="MYB_TF"/>
</dbReference>
<name>A0A9E7IH43_9LILI</name>
<organism evidence="10 11">
    <name type="scientific">Musa troglodytarum</name>
    <name type="common">fe'i banana</name>
    <dbReference type="NCBI Taxonomy" id="320322"/>
    <lineage>
        <taxon>Eukaryota</taxon>
        <taxon>Viridiplantae</taxon>
        <taxon>Streptophyta</taxon>
        <taxon>Embryophyta</taxon>
        <taxon>Tracheophyta</taxon>
        <taxon>Spermatophyta</taxon>
        <taxon>Magnoliopsida</taxon>
        <taxon>Liliopsida</taxon>
        <taxon>Zingiberales</taxon>
        <taxon>Musaceae</taxon>
        <taxon>Musa</taxon>
    </lineage>
</organism>
<feature type="domain" description="HTH myb-type" evidence="9">
    <location>
        <begin position="299"/>
        <end position="354"/>
    </location>
</feature>
<feature type="region of interest" description="Disordered" evidence="7">
    <location>
        <begin position="880"/>
        <end position="900"/>
    </location>
</feature>
<dbReference type="InterPro" id="IPR009057">
    <property type="entry name" value="Homeodomain-like_sf"/>
</dbReference>
<feature type="compositionally biased region" description="Basic and acidic residues" evidence="7">
    <location>
        <begin position="891"/>
        <end position="900"/>
    </location>
</feature>
<dbReference type="EMBL" id="CP097511">
    <property type="protein sequence ID" value="URE48797.1"/>
    <property type="molecule type" value="Genomic_DNA"/>
</dbReference>
<dbReference type="InterPro" id="IPR001372">
    <property type="entry name" value="Dynein_light_chain_typ-1/2"/>
</dbReference>
<evidence type="ECO:0000256" key="4">
    <source>
        <dbReference type="ARBA" id="ARBA00023125"/>
    </source>
</evidence>
<gene>
    <name evidence="10" type="ORF">MUK42_14582</name>
</gene>
<feature type="domain" description="Myb-like" evidence="8">
    <location>
        <begin position="247"/>
        <end position="298"/>
    </location>
</feature>
<evidence type="ECO:0000256" key="3">
    <source>
        <dbReference type="ARBA" id="ARBA00023015"/>
    </source>
</evidence>
<feature type="domain" description="Myb-like" evidence="8">
    <location>
        <begin position="299"/>
        <end position="350"/>
    </location>
</feature>
<evidence type="ECO:0000256" key="6">
    <source>
        <dbReference type="ARBA" id="ARBA00023242"/>
    </source>
</evidence>
<accession>A0A9E7IH43</accession>
<dbReference type="GO" id="GO:0005634">
    <property type="term" value="C:nucleus"/>
    <property type="evidence" value="ECO:0007669"/>
    <property type="project" value="UniProtKB-SubCell"/>
</dbReference>
<feature type="region of interest" description="Disordered" evidence="7">
    <location>
        <begin position="1200"/>
        <end position="1233"/>
    </location>
</feature>
<dbReference type="CDD" id="cd00167">
    <property type="entry name" value="SANT"/>
    <property type="match status" value="3"/>
</dbReference>
<dbReference type="Pfam" id="PF13921">
    <property type="entry name" value="Myb_DNA-bind_6"/>
    <property type="match status" value="1"/>
</dbReference>
<dbReference type="SMART" id="SM00717">
    <property type="entry name" value="SANT"/>
    <property type="match status" value="3"/>
</dbReference>
<dbReference type="InterPro" id="IPR017930">
    <property type="entry name" value="Myb_dom"/>
</dbReference>
<dbReference type="GO" id="GO:0000978">
    <property type="term" value="F:RNA polymerase II cis-regulatory region sequence-specific DNA binding"/>
    <property type="evidence" value="ECO:0007669"/>
    <property type="project" value="TreeGrafter"/>
</dbReference>
<dbReference type="InterPro" id="IPR001005">
    <property type="entry name" value="SANT/Myb"/>
</dbReference>
<dbReference type="SUPFAM" id="SSF46689">
    <property type="entry name" value="Homeodomain-like"/>
    <property type="match status" value="2"/>
</dbReference>
<dbReference type="GO" id="GO:0000981">
    <property type="term" value="F:DNA-binding transcription factor activity, RNA polymerase II-specific"/>
    <property type="evidence" value="ECO:0007669"/>
    <property type="project" value="TreeGrafter"/>
</dbReference>
<evidence type="ECO:0000259" key="9">
    <source>
        <dbReference type="PROSITE" id="PS51294"/>
    </source>
</evidence>
<dbReference type="OrthoDB" id="2143914at2759"/>
<dbReference type="PROSITE" id="PS51294">
    <property type="entry name" value="HTH_MYB"/>
    <property type="match status" value="3"/>
</dbReference>
<dbReference type="FunFam" id="1.10.10.60:FF:000324">
    <property type="entry name" value="Transcription factor MYB3R-2"/>
    <property type="match status" value="1"/>
</dbReference>
<dbReference type="Proteomes" id="UP001055439">
    <property type="component" value="Chromosome 9"/>
</dbReference>
<feature type="domain" description="Myb-like" evidence="8">
    <location>
        <begin position="351"/>
        <end position="401"/>
    </location>
</feature>
<dbReference type="SMART" id="SM01375">
    <property type="entry name" value="Dynein_light"/>
    <property type="match status" value="1"/>
</dbReference>
<keyword evidence="4" id="KW-0238">DNA-binding</keyword>
<dbReference type="Pfam" id="PF01221">
    <property type="entry name" value="Dynein_light"/>
    <property type="match status" value="1"/>
</dbReference>
<dbReference type="InterPro" id="IPR037177">
    <property type="entry name" value="DLC_sf"/>
</dbReference>
<dbReference type="Gene3D" id="1.10.10.60">
    <property type="entry name" value="Homeodomain-like"/>
    <property type="match status" value="3"/>
</dbReference>
<dbReference type="FunFam" id="1.10.10.60:FF:000016">
    <property type="entry name" value="Transcriptional activator Myb isoform A"/>
    <property type="match status" value="1"/>
</dbReference>
<keyword evidence="3" id="KW-0805">Transcription regulation</keyword>
<dbReference type="FunFam" id="1.10.10.60:FF:000010">
    <property type="entry name" value="Transcriptional activator Myb isoform A"/>
    <property type="match status" value="1"/>
</dbReference>
<dbReference type="FunFam" id="3.30.740.10:FF:000004">
    <property type="entry name" value="Dynein light chain"/>
    <property type="match status" value="1"/>
</dbReference>
<keyword evidence="2" id="KW-0677">Repeat</keyword>
<dbReference type="GO" id="GO:0030286">
    <property type="term" value="C:dynein complex"/>
    <property type="evidence" value="ECO:0007669"/>
    <property type="project" value="InterPro"/>
</dbReference>
<feature type="compositionally biased region" description="Polar residues" evidence="7">
    <location>
        <begin position="1200"/>
        <end position="1211"/>
    </location>
</feature>
<evidence type="ECO:0000256" key="2">
    <source>
        <dbReference type="ARBA" id="ARBA00022737"/>
    </source>
</evidence>
<keyword evidence="11" id="KW-1185">Reference proteome</keyword>
<dbReference type="CDD" id="cd21452">
    <property type="entry name" value="DLC-like_DYNLL1_DYNLL2"/>
    <property type="match status" value="1"/>
</dbReference>
<reference evidence="10" key="1">
    <citation type="submission" date="2022-05" db="EMBL/GenBank/DDBJ databases">
        <title>The Musa troglodytarum L. genome provides insights into the mechanism of non-climacteric behaviour and enrichment of carotenoids.</title>
        <authorList>
            <person name="Wang J."/>
        </authorList>
    </citation>
    <scope>NUCLEOTIDE SEQUENCE</scope>
    <source>
        <tissue evidence="10">Leaf</tissue>
    </source>
</reference>
<feature type="domain" description="HTH myb-type" evidence="9">
    <location>
        <begin position="355"/>
        <end position="405"/>
    </location>
</feature>